<feature type="compositionally biased region" description="Basic and acidic residues" evidence="1">
    <location>
        <begin position="33"/>
        <end position="47"/>
    </location>
</feature>
<keyword evidence="4" id="KW-1185">Reference proteome</keyword>
<accession>A0ABR9RUF5</accession>
<organism evidence="3 4">
    <name type="scientific">Nocardioides malaquae</name>
    <dbReference type="NCBI Taxonomy" id="2773426"/>
    <lineage>
        <taxon>Bacteria</taxon>
        <taxon>Bacillati</taxon>
        <taxon>Actinomycetota</taxon>
        <taxon>Actinomycetes</taxon>
        <taxon>Propionibacteriales</taxon>
        <taxon>Nocardioidaceae</taxon>
        <taxon>Nocardioides</taxon>
    </lineage>
</organism>
<feature type="transmembrane region" description="Helical" evidence="2">
    <location>
        <begin position="188"/>
        <end position="211"/>
    </location>
</feature>
<dbReference type="SUPFAM" id="SSF103473">
    <property type="entry name" value="MFS general substrate transporter"/>
    <property type="match status" value="1"/>
</dbReference>
<keyword evidence="2" id="KW-1133">Transmembrane helix</keyword>
<feature type="transmembrane region" description="Helical" evidence="2">
    <location>
        <begin position="131"/>
        <end position="152"/>
    </location>
</feature>
<evidence type="ECO:0008006" key="5">
    <source>
        <dbReference type="Google" id="ProtNLM"/>
    </source>
</evidence>
<feature type="compositionally biased region" description="Basic residues" evidence="1">
    <location>
        <begin position="10"/>
        <end position="20"/>
    </location>
</feature>
<evidence type="ECO:0000313" key="3">
    <source>
        <dbReference type="EMBL" id="MBE7325237.1"/>
    </source>
</evidence>
<dbReference type="RefSeq" id="WP_193638561.1">
    <property type="nucleotide sequence ID" value="NZ_JADCSA010000010.1"/>
</dbReference>
<gene>
    <name evidence="3" type="ORF">IEQ44_11280</name>
</gene>
<dbReference type="InterPro" id="IPR036259">
    <property type="entry name" value="MFS_trans_sf"/>
</dbReference>
<name>A0ABR9RUF5_9ACTN</name>
<feature type="transmembrane region" description="Helical" evidence="2">
    <location>
        <begin position="159"/>
        <end position="176"/>
    </location>
</feature>
<feature type="transmembrane region" description="Helical" evidence="2">
    <location>
        <begin position="223"/>
        <end position="242"/>
    </location>
</feature>
<keyword evidence="2" id="KW-0812">Transmembrane</keyword>
<feature type="transmembrane region" description="Helical" evidence="2">
    <location>
        <begin position="90"/>
        <end position="111"/>
    </location>
</feature>
<feature type="region of interest" description="Disordered" evidence="1">
    <location>
        <begin position="1"/>
        <end position="65"/>
    </location>
</feature>
<protein>
    <recommendedName>
        <fullName evidence="5">DUF3995 domain-containing protein</fullName>
    </recommendedName>
</protein>
<reference evidence="3 4" key="1">
    <citation type="submission" date="2020-10" db="EMBL/GenBank/DDBJ databases">
        <title>Nocardioides sp. isolated from sludge.</title>
        <authorList>
            <person name="Zhang X."/>
        </authorList>
    </citation>
    <scope>NUCLEOTIDE SEQUENCE [LARGE SCALE GENOMIC DNA]</scope>
    <source>
        <strain evidence="3 4">Y6</strain>
    </source>
</reference>
<evidence type="ECO:0000256" key="2">
    <source>
        <dbReference type="SAM" id="Phobius"/>
    </source>
</evidence>
<feature type="transmembrane region" description="Helical" evidence="2">
    <location>
        <begin position="262"/>
        <end position="281"/>
    </location>
</feature>
<dbReference type="Proteomes" id="UP000756387">
    <property type="component" value="Unassembled WGS sequence"/>
</dbReference>
<evidence type="ECO:0000313" key="4">
    <source>
        <dbReference type="Proteomes" id="UP000756387"/>
    </source>
</evidence>
<sequence>MTRFESTQGTRRKGGARRAGFRAGPDADPGQGYDRELEAGHHAHGELDSTPVHRGPVLDERKRPVSVRRNSKLGREVRVDPTRVSGPIRVVLEPMLWLAFLSGLAWVLVALDPGVRDTGEGEVLYEHTLPMAIIVSAILLISTISALMWLPVSTSATRARTAFAGLGMLASGWLFAKLRPVDTQDLLGMSWLSIGIGVLLVAICAVPWPTARALVPRRPTGPERLALGFLLLSALLVGWLAWEAAQVGLVDMDGSDRSGWDQVFPLLGLFVILLGSARFLLRRPDRSERVALIPRAELRPDDQY</sequence>
<dbReference type="EMBL" id="JADCSA010000010">
    <property type="protein sequence ID" value="MBE7325237.1"/>
    <property type="molecule type" value="Genomic_DNA"/>
</dbReference>
<comment type="caution">
    <text evidence="3">The sequence shown here is derived from an EMBL/GenBank/DDBJ whole genome shotgun (WGS) entry which is preliminary data.</text>
</comment>
<evidence type="ECO:0000256" key="1">
    <source>
        <dbReference type="SAM" id="MobiDB-lite"/>
    </source>
</evidence>
<proteinExistence type="predicted"/>
<keyword evidence="2" id="KW-0472">Membrane</keyword>